<evidence type="ECO:0000313" key="8">
    <source>
        <dbReference type="Proteomes" id="UP001595681"/>
    </source>
</evidence>
<dbReference type="Proteomes" id="UP001595681">
    <property type="component" value="Unassembled WGS sequence"/>
</dbReference>
<evidence type="ECO:0000313" key="7">
    <source>
        <dbReference type="EMBL" id="MFC3443872.1"/>
    </source>
</evidence>
<evidence type="ECO:0000256" key="1">
    <source>
        <dbReference type="ARBA" id="ARBA00022654"/>
    </source>
</evidence>
<evidence type="ECO:0000256" key="6">
    <source>
        <dbReference type="RuleBase" id="RU361135"/>
    </source>
</evidence>
<keyword evidence="3 6" id="KW-0949">S-adenosyl-L-methionine</keyword>
<dbReference type="RefSeq" id="WP_380798769.1">
    <property type="nucleotide sequence ID" value="NZ_JBHRVU010000005.1"/>
</dbReference>
<dbReference type="Pfam" id="PF00765">
    <property type="entry name" value="Autoind_synth"/>
    <property type="match status" value="1"/>
</dbReference>
<keyword evidence="8" id="KW-1185">Reference proteome</keyword>
<dbReference type="Gene3D" id="3.40.630.30">
    <property type="match status" value="1"/>
</dbReference>
<name>A0ABV7NM07_9SPHN</name>
<sequence length="212" mass="23480">MMLSFEQGVSARVPDALMADMYRDRKRVFIDLLGWDLPALDGKYEIDQFDGPDTLYLIVGLADGTHLGSMRLLPTHRPTIIGDFFDHLCDAGAPSSQAVWELSRLCLSPRIRAAERRGVRNRLLTSAVQFALQNGISAFCCVTHAWYMPEVMAYGWQCTVLGLPQMDPGGMVGALEIAINEDTPRLMAQAGTWDETPAQTSFDPSLDRGEVQ</sequence>
<dbReference type="PROSITE" id="PS51187">
    <property type="entry name" value="AUTOINDUCER_SYNTH_2"/>
    <property type="match status" value="1"/>
</dbReference>
<dbReference type="PANTHER" id="PTHR39322:SF1">
    <property type="entry name" value="ISOVALERYL-HOMOSERINE LACTONE SYNTHASE"/>
    <property type="match status" value="1"/>
</dbReference>
<protein>
    <recommendedName>
        <fullName evidence="6">Acyl-homoserine-lactone synthase</fullName>
        <ecNumber evidence="6">2.3.1.184</ecNumber>
    </recommendedName>
    <alternativeName>
        <fullName evidence="6">Autoinducer synthesis protein</fullName>
    </alternativeName>
</protein>
<keyword evidence="4 5" id="KW-0071">Autoinducer synthesis</keyword>
<keyword evidence="2 6" id="KW-0808">Transferase</keyword>
<gene>
    <name evidence="7" type="ORF">ACFOKF_22235</name>
</gene>
<accession>A0ABV7NM07</accession>
<dbReference type="EMBL" id="JBHRVU010000005">
    <property type="protein sequence ID" value="MFC3443872.1"/>
    <property type="molecule type" value="Genomic_DNA"/>
</dbReference>
<dbReference type="SUPFAM" id="SSF55729">
    <property type="entry name" value="Acyl-CoA N-acyltransferases (Nat)"/>
    <property type="match status" value="1"/>
</dbReference>
<evidence type="ECO:0000256" key="4">
    <source>
        <dbReference type="ARBA" id="ARBA00022929"/>
    </source>
</evidence>
<evidence type="ECO:0000256" key="5">
    <source>
        <dbReference type="PROSITE-ProRule" id="PRU00533"/>
    </source>
</evidence>
<evidence type="ECO:0000256" key="3">
    <source>
        <dbReference type="ARBA" id="ARBA00022691"/>
    </source>
</evidence>
<reference evidence="8" key="1">
    <citation type="journal article" date="2019" name="Int. J. Syst. Evol. Microbiol.">
        <title>The Global Catalogue of Microorganisms (GCM) 10K type strain sequencing project: providing services to taxonomists for standard genome sequencing and annotation.</title>
        <authorList>
            <consortium name="The Broad Institute Genomics Platform"/>
            <consortium name="The Broad Institute Genome Sequencing Center for Infectious Disease"/>
            <person name="Wu L."/>
            <person name="Ma J."/>
        </authorList>
    </citation>
    <scope>NUCLEOTIDE SEQUENCE [LARGE SCALE GENOMIC DNA]</scope>
    <source>
        <strain evidence="8">CCM 7491</strain>
    </source>
</reference>
<dbReference type="EC" id="2.3.1.184" evidence="6"/>
<dbReference type="PANTHER" id="PTHR39322">
    <property type="entry name" value="ACYL-HOMOSERINE-LACTONE SYNTHASE"/>
    <property type="match status" value="1"/>
</dbReference>
<keyword evidence="1 5" id="KW-0673">Quorum sensing</keyword>
<organism evidence="7 8">
    <name type="scientific">Sphingobium rhizovicinum</name>
    <dbReference type="NCBI Taxonomy" id="432308"/>
    <lineage>
        <taxon>Bacteria</taxon>
        <taxon>Pseudomonadati</taxon>
        <taxon>Pseudomonadota</taxon>
        <taxon>Alphaproteobacteria</taxon>
        <taxon>Sphingomonadales</taxon>
        <taxon>Sphingomonadaceae</taxon>
        <taxon>Sphingobium</taxon>
    </lineage>
</organism>
<dbReference type="InterPro" id="IPR001690">
    <property type="entry name" value="Autoind_synthase"/>
</dbReference>
<proteinExistence type="inferred from homology"/>
<comment type="catalytic activity">
    <reaction evidence="6">
        <text>a fatty acyl-[ACP] + S-adenosyl-L-methionine = an N-acyl-L-homoserine lactone + S-methyl-5'-thioadenosine + holo-[ACP] + H(+)</text>
        <dbReference type="Rhea" id="RHEA:10096"/>
        <dbReference type="Rhea" id="RHEA-COMP:9685"/>
        <dbReference type="Rhea" id="RHEA-COMP:14125"/>
        <dbReference type="ChEBI" id="CHEBI:15378"/>
        <dbReference type="ChEBI" id="CHEBI:17509"/>
        <dbReference type="ChEBI" id="CHEBI:55474"/>
        <dbReference type="ChEBI" id="CHEBI:59789"/>
        <dbReference type="ChEBI" id="CHEBI:64479"/>
        <dbReference type="ChEBI" id="CHEBI:138651"/>
        <dbReference type="EC" id="2.3.1.184"/>
    </reaction>
</comment>
<dbReference type="InterPro" id="IPR016181">
    <property type="entry name" value="Acyl_CoA_acyltransferase"/>
</dbReference>
<comment type="caution">
    <text evidence="7">The sequence shown here is derived from an EMBL/GenBank/DDBJ whole genome shotgun (WGS) entry which is preliminary data.</text>
</comment>
<comment type="similarity">
    <text evidence="5 6">Belongs to the autoinducer synthase family.</text>
</comment>
<evidence type="ECO:0000256" key="2">
    <source>
        <dbReference type="ARBA" id="ARBA00022679"/>
    </source>
</evidence>
<dbReference type="PRINTS" id="PR01549">
    <property type="entry name" value="AUTOINDCRSYN"/>
</dbReference>